<dbReference type="EMBL" id="SKBM01000047">
    <property type="protein sequence ID" value="TCZ52753.1"/>
    <property type="molecule type" value="Genomic_DNA"/>
</dbReference>
<dbReference type="Pfam" id="PF06347">
    <property type="entry name" value="SH3_4"/>
    <property type="match status" value="2"/>
</dbReference>
<dbReference type="AlphaFoldDB" id="A0A4R4D2V6"/>
<sequence>MNPGTAGAAAGAAIAPAPAPAAPAPPPKPTTGSATGLPLPRYAALGSNQVNLRIGPDLRYRIEWTYQRKDLPVQIVEEHENWRRIRDPEGTEGWVQRPLLTSRRSFLVQGEERVLHRRPDEQSEAVARLKAGVIGSLRKCEAESAWCEARVGDYRGWIRRSEVWGVAPDEAVN</sequence>
<organism evidence="2 3">
    <name type="scientific">Roseicella aquatilis</name>
    <dbReference type="NCBI Taxonomy" id="2527868"/>
    <lineage>
        <taxon>Bacteria</taxon>
        <taxon>Pseudomonadati</taxon>
        <taxon>Pseudomonadota</taxon>
        <taxon>Alphaproteobacteria</taxon>
        <taxon>Acetobacterales</taxon>
        <taxon>Roseomonadaceae</taxon>
        <taxon>Roseicella</taxon>
    </lineage>
</organism>
<gene>
    <name evidence="2" type="ORF">EXY23_26105</name>
</gene>
<proteinExistence type="predicted"/>
<dbReference type="Proteomes" id="UP000295023">
    <property type="component" value="Unassembled WGS sequence"/>
</dbReference>
<protein>
    <recommendedName>
        <fullName evidence="4">Aspartyl-trna synthetase</fullName>
    </recommendedName>
</protein>
<evidence type="ECO:0000313" key="2">
    <source>
        <dbReference type="EMBL" id="TCZ52753.1"/>
    </source>
</evidence>
<dbReference type="OrthoDB" id="9810773at2"/>
<name>A0A4R4D2V6_9PROT</name>
<feature type="compositionally biased region" description="Pro residues" evidence="1">
    <location>
        <begin position="17"/>
        <end position="29"/>
    </location>
</feature>
<accession>A0A4R4D2V6</accession>
<feature type="region of interest" description="Disordered" evidence="1">
    <location>
        <begin position="1"/>
        <end position="37"/>
    </location>
</feature>
<reference evidence="2 3" key="1">
    <citation type="submission" date="2019-03" db="EMBL/GenBank/DDBJ databases">
        <title>Paracraurococcus aquatilis NE82 genome sequence.</title>
        <authorList>
            <person name="Zhao Y."/>
            <person name="Du Z."/>
        </authorList>
    </citation>
    <scope>NUCLEOTIDE SEQUENCE [LARGE SCALE GENOMIC DNA]</scope>
    <source>
        <strain evidence="2 3">NE82</strain>
    </source>
</reference>
<dbReference type="InterPro" id="IPR010466">
    <property type="entry name" value="DUF1058"/>
</dbReference>
<evidence type="ECO:0000256" key="1">
    <source>
        <dbReference type="SAM" id="MobiDB-lite"/>
    </source>
</evidence>
<evidence type="ECO:0008006" key="4">
    <source>
        <dbReference type="Google" id="ProtNLM"/>
    </source>
</evidence>
<dbReference type="Gene3D" id="2.30.30.40">
    <property type="entry name" value="SH3 Domains"/>
    <property type="match status" value="1"/>
</dbReference>
<comment type="caution">
    <text evidence="2">The sequence shown here is derived from an EMBL/GenBank/DDBJ whole genome shotgun (WGS) entry which is preliminary data.</text>
</comment>
<keyword evidence="3" id="KW-1185">Reference proteome</keyword>
<feature type="compositionally biased region" description="Low complexity" evidence="1">
    <location>
        <begin position="1"/>
        <end position="16"/>
    </location>
</feature>
<evidence type="ECO:0000313" key="3">
    <source>
        <dbReference type="Proteomes" id="UP000295023"/>
    </source>
</evidence>